<evidence type="ECO:0000313" key="1">
    <source>
        <dbReference type="EMBL" id="KAH9822022.1"/>
    </source>
</evidence>
<accession>A0A9W7SL82</accession>
<evidence type="ECO:0000313" key="2">
    <source>
        <dbReference type="Proteomes" id="UP001138500"/>
    </source>
</evidence>
<reference evidence="1 2" key="2">
    <citation type="journal article" date="2021" name="Curr. Genet.">
        <title>Genetic response to nitrogen starvation in the aggressive Eucalyptus foliar pathogen Teratosphaeria destructans.</title>
        <authorList>
            <person name="Havenga M."/>
            <person name="Wingfield B.D."/>
            <person name="Wingfield M.J."/>
            <person name="Dreyer L.L."/>
            <person name="Roets F."/>
            <person name="Aylward J."/>
        </authorList>
    </citation>
    <scope>NUCLEOTIDE SEQUENCE [LARGE SCALE GENOMIC DNA]</scope>
    <source>
        <strain evidence="1">CMW44962</strain>
    </source>
</reference>
<comment type="caution">
    <text evidence="1">The sequence shown here is derived from an EMBL/GenBank/DDBJ whole genome shotgun (WGS) entry which is preliminary data.</text>
</comment>
<dbReference type="Proteomes" id="UP001138500">
    <property type="component" value="Unassembled WGS sequence"/>
</dbReference>
<gene>
    <name evidence="1" type="ORF">Tdes44962_MAKER04814</name>
</gene>
<organism evidence="1 2">
    <name type="scientific">Teratosphaeria destructans</name>
    <dbReference type="NCBI Taxonomy" id="418781"/>
    <lineage>
        <taxon>Eukaryota</taxon>
        <taxon>Fungi</taxon>
        <taxon>Dikarya</taxon>
        <taxon>Ascomycota</taxon>
        <taxon>Pezizomycotina</taxon>
        <taxon>Dothideomycetes</taxon>
        <taxon>Dothideomycetidae</taxon>
        <taxon>Mycosphaerellales</taxon>
        <taxon>Teratosphaeriaceae</taxon>
        <taxon>Teratosphaeria</taxon>
    </lineage>
</organism>
<sequence>MAEHSPYRFVFAFLEVVEVAFQVDGDDEAVSAASRPSDADLLMRNTDAALLTQPPSLQHLTALRFPHLDCLITASGNESLAVRCPADSEDAPFVLSLPDLLDGFSGLAVV</sequence>
<keyword evidence="2" id="KW-1185">Reference proteome</keyword>
<proteinExistence type="predicted"/>
<protein>
    <submittedName>
        <fullName evidence="1">Uncharacterized protein</fullName>
    </submittedName>
</protein>
<reference evidence="1 2" key="1">
    <citation type="journal article" date="2018" name="IMA Fungus">
        <title>IMA Genome-F 10: Nine draft genome sequences of Claviceps purpurea s.lat., including C. arundinis, C. humidiphila, and C. cf. spartinae, pseudomolecules for the pitch canker pathogen Fusarium circinatum, draft genome of Davidsoniella eucalypti, Grosmannia galeiformis, Quambalaria eucalypti, and Teratosphaeria destructans.</title>
        <authorList>
            <person name="Wingfield B.D."/>
            <person name="Liu M."/>
            <person name="Nguyen H.D."/>
            <person name="Lane F.A."/>
            <person name="Morgan S.W."/>
            <person name="De Vos L."/>
            <person name="Wilken P.M."/>
            <person name="Duong T.A."/>
            <person name="Aylward J."/>
            <person name="Coetzee M.P."/>
            <person name="Dadej K."/>
            <person name="De Beer Z.W."/>
            <person name="Findlay W."/>
            <person name="Havenga M."/>
            <person name="Kolarik M."/>
            <person name="Menzies J.G."/>
            <person name="Naidoo K."/>
            <person name="Pochopski O."/>
            <person name="Shoukouhi P."/>
            <person name="Santana Q.C."/>
            <person name="Seifert K.A."/>
            <person name="Soal N."/>
            <person name="Steenkamp E.T."/>
            <person name="Tatham C.T."/>
            <person name="van der Nest M.A."/>
            <person name="Wingfield M.J."/>
        </authorList>
    </citation>
    <scope>NUCLEOTIDE SEQUENCE [LARGE SCALE GENOMIC DNA]</scope>
    <source>
        <strain evidence="1">CMW44962</strain>
    </source>
</reference>
<name>A0A9W7SL82_9PEZI</name>
<dbReference type="EMBL" id="RIBY02002234">
    <property type="protein sequence ID" value="KAH9822022.1"/>
    <property type="molecule type" value="Genomic_DNA"/>
</dbReference>
<dbReference type="AlphaFoldDB" id="A0A9W7SL82"/>